<dbReference type="AlphaFoldDB" id="A0A6M3JK35"/>
<organism evidence="1">
    <name type="scientific">viral metagenome</name>
    <dbReference type="NCBI Taxonomy" id="1070528"/>
    <lineage>
        <taxon>unclassified sequences</taxon>
        <taxon>metagenomes</taxon>
        <taxon>organismal metagenomes</taxon>
    </lineage>
</organism>
<protein>
    <submittedName>
        <fullName evidence="1">Uncharacterized protein</fullName>
    </submittedName>
</protein>
<reference evidence="1" key="1">
    <citation type="submission" date="2020-03" db="EMBL/GenBank/DDBJ databases">
        <title>The deep terrestrial virosphere.</title>
        <authorList>
            <person name="Holmfeldt K."/>
            <person name="Nilsson E."/>
            <person name="Simone D."/>
            <person name="Lopez-Fernandez M."/>
            <person name="Wu X."/>
            <person name="de Brujin I."/>
            <person name="Lundin D."/>
            <person name="Andersson A."/>
            <person name="Bertilsson S."/>
            <person name="Dopson M."/>
        </authorList>
    </citation>
    <scope>NUCLEOTIDE SEQUENCE</scope>
    <source>
        <strain evidence="1">MM415A03908</strain>
    </source>
</reference>
<evidence type="ECO:0000313" key="1">
    <source>
        <dbReference type="EMBL" id="QJA70180.1"/>
    </source>
</evidence>
<sequence length="119" mass="13734">MDNMKLTDEELDSIALTDDDIAELEQTATIGLSPRDHVQYKQSFEWLCNSRLKEKTAEAQYNKVMAGLDDKVEEIAVHLFWRGQPQQDWSMAIPQQKESYRKYARSIISLIRGEKGIEG</sequence>
<name>A0A6M3JK35_9ZZZZ</name>
<gene>
    <name evidence="1" type="ORF">MM415A03908_0007</name>
</gene>
<accession>A0A6M3JK35</accession>
<proteinExistence type="predicted"/>
<dbReference type="EMBL" id="MT141770">
    <property type="protein sequence ID" value="QJA70180.1"/>
    <property type="molecule type" value="Genomic_DNA"/>
</dbReference>